<proteinExistence type="predicted"/>
<feature type="compositionally biased region" description="Polar residues" evidence="1">
    <location>
        <begin position="65"/>
        <end position="75"/>
    </location>
</feature>
<dbReference type="GeneTree" id="ENSGT00660000096912"/>
<evidence type="ECO:0000313" key="3">
    <source>
        <dbReference type="Proteomes" id="UP000007875"/>
    </source>
</evidence>
<reference evidence="3" key="1">
    <citation type="submission" date="2003-08" db="EMBL/GenBank/DDBJ databases">
        <authorList>
            <person name="Birren B."/>
            <person name="Nusbaum C."/>
            <person name="Abebe A."/>
            <person name="Abouelleil A."/>
            <person name="Adekoya E."/>
            <person name="Ait-zahra M."/>
            <person name="Allen N."/>
            <person name="Allen T."/>
            <person name="An P."/>
            <person name="Anderson M."/>
            <person name="Anderson S."/>
            <person name="Arachchi H."/>
            <person name="Armbruster J."/>
            <person name="Bachantsang P."/>
            <person name="Baldwin J."/>
            <person name="Barry A."/>
            <person name="Bayul T."/>
            <person name="Blitshsteyn B."/>
            <person name="Bloom T."/>
            <person name="Blye J."/>
            <person name="Boguslavskiy L."/>
            <person name="Borowsky M."/>
            <person name="Boukhgalter B."/>
            <person name="Brunache A."/>
            <person name="Butler J."/>
            <person name="Calixte N."/>
            <person name="Calvo S."/>
            <person name="Camarata J."/>
            <person name="Campo K."/>
            <person name="Chang J."/>
            <person name="Cheshatsang Y."/>
            <person name="Citroen M."/>
            <person name="Collymore A."/>
            <person name="Considine T."/>
            <person name="Cook A."/>
            <person name="Cooke P."/>
            <person name="Corum B."/>
            <person name="Cuomo C."/>
            <person name="David R."/>
            <person name="Dawoe T."/>
            <person name="Degray S."/>
            <person name="Dodge S."/>
            <person name="Dooley K."/>
            <person name="Dorje P."/>
            <person name="Dorjee K."/>
            <person name="Dorris L."/>
            <person name="Duffey N."/>
            <person name="Dupes A."/>
            <person name="Elkins T."/>
            <person name="Engels R."/>
            <person name="Erickson J."/>
            <person name="Farina A."/>
            <person name="Faro S."/>
            <person name="Ferreira P."/>
            <person name="Fischer H."/>
            <person name="Fitzgerald M."/>
            <person name="Foley K."/>
            <person name="Gage D."/>
            <person name="Galagan J."/>
            <person name="Gearin G."/>
            <person name="Gnerre S."/>
            <person name="Gnirke A."/>
            <person name="Goyette A."/>
            <person name="Graham J."/>
            <person name="Grandbois E."/>
            <person name="Gyaltsen K."/>
            <person name="Hafez N."/>
            <person name="Hagopian D."/>
            <person name="Hagos B."/>
            <person name="Hall J."/>
            <person name="Hatcher B."/>
            <person name="Heller A."/>
            <person name="Higgins H."/>
            <person name="Honan T."/>
            <person name="Horn A."/>
            <person name="Houde N."/>
            <person name="Hughes L."/>
            <person name="Hulme W."/>
            <person name="Husby E."/>
            <person name="Iliev I."/>
            <person name="Jaffe D."/>
            <person name="Jones C."/>
            <person name="Kamal M."/>
            <person name="Kamat A."/>
            <person name="Kamvysselis M."/>
            <person name="Karlsson E."/>
            <person name="Kells C."/>
            <person name="Kieu A."/>
            <person name="Kisner P."/>
            <person name="Kodira C."/>
            <person name="Kulbokas E."/>
            <person name="Labutti K."/>
            <person name="Lama D."/>
            <person name="Landers T."/>
            <person name="Leger J."/>
            <person name="Levine S."/>
            <person name="Lewis D."/>
            <person name="Lewis T."/>
            <person name="Lindblad-toh K."/>
            <person name="Liu X."/>
            <person name="Lokyitsang T."/>
            <person name="Lokyitsang Y."/>
            <person name="Lucien O."/>
            <person name="Lui A."/>
            <person name="Ma L.J."/>
            <person name="Mabbitt R."/>
            <person name="Macdonald J."/>
            <person name="Maclean C."/>
            <person name="Major J."/>
            <person name="Manning J."/>
            <person name="Marabella R."/>
            <person name="Maru K."/>
            <person name="Matthews C."/>
            <person name="Mauceli E."/>
            <person name="Mccarthy M."/>
            <person name="Mcdonough S."/>
            <person name="Mcghee T."/>
            <person name="Meldrim J."/>
            <person name="Meneus L."/>
            <person name="Mesirov J."/>
            <person name="Mihalev A."/>
            <person name="Mihova T."/>
            <person name="Mikkelsen T."/>
            <person name="Mlenga V."/>
            <person name="Moru K."/>
            <person name="Mozes J."/>
            <person name="Mulrain L."/>
            <person name="Munson G."/>
            <person name="Naylor J."/>
            <person name="Newes C."/>
            <person name="Nguyen C."/>
            <person name="Nguyen N."/>
            <person name="Nguyen T."/>
            <person name="Nicol R."/>
            <person name="Nielsen C."/>
            <person name="Nizzari M."/>
            <person name="Norbu C."/>
            <person name="Norbu N."/>
            <person name="O'donnell P."/>
            <person name="Okoawo O."/>
            <person name="O'leary S."/>
            <person name="Omotosho B."/>
            <person name="O'neill K."/>
            <person name="Osman S."/>
            <person name="Parker S."/>
            <person name="Perrin D."/>
            <person name="Phunkhang P."/>
            <person name="Piqani B."/>
            <person name="Purcell S."/>
            <person name="Rachupka T."/>
            <person name="Ramasamy U."/>
            <person name="Rameau R."/>
            <person name="Ray V."/>
            <person name="Raymond C."/>
            <person name="Retta R."/>
            <person name="Richardson S."/>
            <person name="Rise C."/>
            <person name="Rodriguez J."/>
            <person name="Rogers J."/>
            <person name="Rogov P."/>
            <person name="Rutman M."/>
            <person name="Schupbach R."/>
            <person name="Seaman C."/>
            <person name="Settipalli S."/>
            <person name="Sharpe T."/>
            <person name="Sheridan J."/>
            <person name="Sherpa N."/>
            <person name="Shi J."/>
            <person name="Smirnov S."/>
            <person name="Smith C."/>
            <person name="Sougnez C."/>
            <person name="Spencer B."/>
            <person name="Stalker J."/>
            <person name="Stange-thomann N."/>
            <person name="Stavropoulos S."/>
            <person name="Stetson K."/>
            <person name="Stone C."/>
            <person name="Stone S."/>
            <person name="Stubbs M."/>
            <person name="Talamas J."/>
            <person name="Tchuinga P."/>
            <person name="Tenzing P."/>
            <person name="Tesfaye S."/>
            <person name="Theodore J."/>
            <person name="Thoulutsang Y."/>
            <person name="Topham K."/>
            <person name="Towey S."/>
            <person name="Tsamla T."/>
            <person name="Tsomo N."/>
            <person name="Vallee D."/>
            <person name="Vassiliev H."/>
            <person name="Venkataraman V."/>
            <person name="Vinson J."/>
            <person name="Vo A."/>
            <person name="Wade C."/>
            <person name="Wang S."/>
            <person name="Wangchuk T."/>
            <person name="Wangdi T."/>
            <person name="Whittaker C."/>
            <person name="Wilkinson J."/>
            <person name="Wu Y."/>
            <person name="Wyman D."/>
            <person name="Yadav S."/>
            <person name="Yang S."/>
            <person name="Yang X."/>
            <person name="Yeager S."/>
            <person name="Yee E."/>
            <person name="Young G."/>
            <person name="Zainoun J."/>
            <person name="Zembeck L."/>
            <person name="Zimmer A."/>
            <person name="Zody M."/>
            <person name="Lander E."/>
        </authorList>
    </citation>
    <scope>NUCLEOTIDE SEQUENCE [LARGE SCALE GENOMIC DNA]</scope>
</reference>
<dbReference type="Proteomes" id="UP000007875">
    <property type="component" value="Unassembled WGS sequence"/>
</dbReference>
<keyword evidence="3" id="KW-1185">Reference proteome</keyword>
<organism evidence="2 3">
    <name type="scientific">Ciona savignyi</name>
    <name type="common">Pacific transparent sea squirt</name>
    <dbReference type="NCBI Taxonomy" id="51511"/>
    <lineage>
        <taxon>Eukaryota</taxon>
        <taxon>Metazoa</taxon>
        <taxon>Chordata</taxon>
        <taxon>Tunicata</taxon>
        <taxon>Ascidiacea</taxon>
        <taxon>Phlebobranchia</taxon>
        <taxon>Cionidae</taxon>
        <taxon>Ciona</taxon>
    </lineage>
</organism>
<feature type="region of interest" description="Disordered" evidence="1">
    <location>
        <begin position="45"/>
        <end position="77"/>
    </location>
</feature>
<sequence length="197" mass="22347">MAMAEQPKPHHRYRINGGPGTVLPPDETTNEMAVDCPAAYVAANPPRSGVSTPRNMFDVPPPTPLDSTAVSSQKNKTTKDLEAAAAVAETLPQPDMNFQRINRMRESVKRQKEQRLRDMEVRHQMKQEEGSKKIERLKQMTPEQEVKARKTGVDNYGFERDSYIQADQEDKPQIGIESMFMALKNVRGKNKKSRIVR</sequence>
<dbReference type="AlphaFoldDB" id="H2YH98"/>
<evidence type="ECO:0000256" key="1">
    <source>
        <dbReference type="SAM" id="MobiDB-lite"/>
    </source>
</evidence>
<accession>H2YH98</accession>
<dbReference type="HOGENOM" id="CLU_098486_0_0_1"/>
<dbReference type="Ensembl" id="ENSCSAVT00000004764.1">
    <property type="protein sequence ID" value="ENSCSAVP00000004697.1"/>
    <property type="gene ID" value="ENSCSAVG00000002801.1"/>
</dbReference>
<reference evidence="2" key="3">
    <citation type="submission" date="2025-09" db="UniProtKB">
        <authorList>
            <consortium name="Ensembl"/>
        </authorList>
    </citation>
    <scope>IDENTIFICATION</scope>
</reference>
<dbReference type="OMA" id="MEVRHQM"/>
<reference evidence="2" key="2">
    <citation type="submission" date="2025-08" db="UniProtKB">
        <authorList>
            <consortium name="Ensembl"/>
        </authorList>
    </citation>
    <scope>IDENTIFICATION</scope>
</reference>
<feature type="region of interest" description="Disordered" evidence="1">
    <location>
        <begin position="1"/>
        <end position="29"/>
    </location>
</feature>
<evidence type="ECO:0000313" key="2">
    <source>
        <dbReference type="Ensembl" id="ENSCSAVP00000004697.1"/>
    </source>
</evidence>
<protein>
    <submittedName>
        <fullName evidence="2">Uncharacterized protein</fullName>
    </submittedName>
</protein>
<name>H2YH98_CIOSA</name>